<name>A0A7S0JKY1_9EUKA</name>
<organism evidence="2">
    <name type="scientific">Calcidiscus leptoporus</name>
    <dbReference type="NCBI Taxonomy" id="127549"/>
    <lineage>
        <taxon>Eukaryota</taxon>
        <taxon>Haptista</taxon>
        <taxon>Haptophyta</taxon>
        <taxon>Prymnesiophyceae</taxon>
        <taxon>Coccolithales</taxon>
        <taxon>Calcidiscaceae</taxon>
        <taxon>Calcidiscus</taxon>
    </lineage>
</organism>
<feature type="compositionally biased region" description="Basic and acidic residues" evidence="1">
    <location>
        <begin position="22"/>
        <end position="36"/>
    </location>
</feature>
<dbReference type="AlphaFoldDB" id="A0A7S0JKY1"/>
<dbReference type="EMBL" id="HBER01060648">
    <property type="protein sequence ID" value="CAD8554947.1"/>
    <property type="molecule type" value="Transcribed_RNA"/>
</dbReference>
<feature type="region of interest" description="Disordered" evidence="1">
    <location>
        <begin position="1"/>
        <end position="163"/>
    </location>
</feature>
<evidence type="ECO:0000256" key="1">
    <source>
        <dbReference type="SAM" id="MobiDB-lite"/>
    </source>
</evidence>
<evidence type="ECO:0000313" key="2">
    <source>
        <dbReference type="EMBL" id="CAD8554947.1"/>
    </source>
</evidence>
<proteinExistence type="predicted"/>
<gene>
    <name evidence="2" type="ORF">CLEP1334_LOCUS30239</name>
</gene>
<feature type="compositionally biased region" description="Basic and acidic residues" evidence="1">
    <location>
        <begin position="59"/>
        <end position="74"/>
    </location>
</feature>
<feature type="compositionally biased region" description="Basic and acidic residues" evidence="1">
    <location>
        <begin position="107"/>
        <end position="122"/>
    </location>
</feature>
<reference evidence="2" key="1">
    <citation type="submission" date="2021-01" db="EMBL/GenBank/DDBJ databases">
        <authorList>
            <person name="Corre E."/>
            <person name="Pelletier E."/>
            <person name="Niang G."/>
            <person name="Scheremetjew M."/>
            <person name="Finn R."/>
            <person name="Kale V."/>
            <person name="Holt S."/>
            <person name="Cochrane G."/>
            <person name="Meng A."/>
            <person name="Brown T."/>
            <person name="Cohen L."/>
        </authorList>
    </citation>
    <scope>NUCLEOTIDE SEQUENCE</scope>
    <source>
        <strain evidence="2">RCC1130</strain>
    </source>
</reference>
<sequence>MVKKRSRSLASRKRAKDMSAAMEDHVFTHEMKRAEPPKASWETALPRKLRTIMQWQQVERGEKPKPRQREDLPRPAKQPNAASQGEQRGRGGDSWAVPVSAPPSKRKGGERTEAQRKQEHVQLKQQQQQLPPPPLPTAISAKEGKRKQPAEKVRFGETNDRPPELMLIGQLAKKIRREKEGP</sequence>
<accession>A0A7S0JKY1</accession>
<feature type="compositionally biased region" description="Basic residues" evidence="1">
    <location>
        <begin position="1"/>
        <end position="15"/>
    </location>
</feature>
<feature type="compositionally biased region" description="Basic and acidic residues" evidence="1">
    <location>
        <begin position="142"/>
        <end position="163"/>
    </location>
</feature>
<protein>
    <submittedName>
        <fullName evidence="2">Uncharacterized protein</fullName>
    </submittedName>
</protein>